<reference evidence="3 4" key="1">
    <citation type="submission" date="2018-02" db="EMBL/GenBank/DDBJ databases">
        <title>The genomes of Aspergillus section Nigri reveals drivers in fungal speciation.</title>
        <authorList>
            <consortium name="DOE Joint Genome Institute"/>
            <person name="Vesth T.C."/>
            <person name="Nybo J."/>
            <person name="Theobald S."/>
            <person name="Brandl J."/>
            <person name="Frisvad J.C."/>
            <person name="Nielsen K.F."/>
            <person name="Lyhne E.K."/>
            <person name="Kogle M.E."/>
            <person name="Kuo A."/>
            <person name="Riley R."/>
            <person name="Clum A."/>
            <person name="Nolan M."/>
            <person name="Lipzen A."/>
            <person name="Salamov A."/>
            <person name="Henrissat B."/>
            <person name="Wiebenga A."/>
            <person name="De vries R.P."/>
            <person name="Grigoriev I.V."/>
            <person name="Mortensen U.H."/>
            <person name="Andersen M.R."/>
            <person name="Baker S.E."/>
        </authorList>
    </citation>
    <scope>NUCLEOTIDE SEQUENCE [LARGE SCALE GENOMIC DNA]</scope>
    <source>
        <strain evidence="3 4">CBS 313.89</strain>
    </source>
</reference>
<sequence>MLIVVFSAIGYPSYEYLTRYIPICSERGMAGYFHLIDSQLHYDSLSTEFVMAPVHLILRDQLGLGQNFDRECGLTKIAEVGKDAPRVPRKAITEQLRTAVGRYGVTWSAERIMAALQASKPLPEPQGSQSQEESGLDEIPSLDNPEDSSFVAGFCFVAGLCLCLPWIAGLWP</sequence>
<gene>
    <name evidence="3" type="ORF">BO72DRAFT_463891</name>
</gene>
<proteinExistence type="predicted"/>
<organism evidence="3 4">
    <name type="scientific">Aspergillus fijiensis CBS 313.89</name>
    <dbReference type="NCBI Taxonomy" id="1448319"/>
    <lineage>
        <taxon>Eukaryota</taxon>
        <taxon>Fungi</taxon>
        <taxon>Dikarya</taxon>
        <taxon>Ascomycota</taxon>
        <taxon>Pezizomycotina</taxon>
        <taxon>Eurotiomycetes</taxon>
        <taxon>Eurotiomycetidae</taxon>
        <taxon>Eurotiales</taxon>
        <taxon>Aspergillaceae</taxon>
        <taxon>Aspergillus</taxon>
    </lineage>
</organism>
<protein>
    <submittedName>
        <fullName evidence="3">Uncharacterized protein</fullName>
    </submittedName>
</protein>
<dbReference type="Proteomes" id="UP000249789">
    <property type="component" value="Unassembled WGS sequence"/>
</dbReference>
<dbReference type="AlphaFoldDB" id="A0A8G1RDL3"/>
<dbReference type="EMBL" id="KZ824724">
    <property type="protein sequence ID" value="RAK71349.1"/>
    <property type="molecule type" value="Genomic_DNA"/>
</dbReference>
<keyword evidence="2" id="KW-0472">Membrane</keyword>
<evidence type="ECO:0000313" key="4">
    <source>
        <dbReference type="Proteomes" id="UP000249789"/>
    </source>
</evidence>
<dbReference type="OrthoDB" id="10431746at2759"/>
<accession>A0A8G1RDL3</accession>
<keyword evidence="4" id="KW-1185">Reference proteome</keyword>
<dbReference type="GeneID" id="63863948"/>
<evidence type="ECO:0000256" key="1">
    <source>
        <dbReference type="SAM" id="MobiDB-lite"/>
    </source>
</evidence>
<evidence type="ECO:0000313" key="3">
    <source>
        <dbReference type="EMBL" id="RAK71349.1"/>
    </source>
</evidence>
<dbReference type="RefSeq" id="XP_040795361.1">
    <property type="nucleotide sequence ID" value="XM_040946615.1"/>
</dbReference>
<dbReference type="VEuPathDB" id="FungiDB:BO72DRAFT_463891"/>
<feature type="transmembrane region" description="Helical" evidence="2">
    <location>
        <begin position="150"/>
        <end position="171"/>
    </location>
</feature>
<keyword evidence="2" id="KW-1133">Transmembrane helix</keyword>
<name>A0A8G1RDL3_9EURO</name>
<keyword evidence="2" id="KW-0812">Transmembrane</keyword>
<evidence type="ECO:0000256" key="2">
    <source>
        <dbReference type="SAM" id="Phobius"/>
    </source>
</evidence>
<feature type="region of interest" description="Disordered" evidence="1">
    <location>
        <begin position="120"/>
        <end position="142"/>
    </location>
</feature>